<feature type="transmembrane region" description="Helical" evidence="7">
    <location>
        <begin position="161"/>
        <end position="182"/>
    </location>
</feature>
<evidence type="ECO:0000256" key="8">
    <source>
        <dbReference type="SAM" id="MobiDB-lite"/>
    </source>
</evidence>
<feature type="domain" description="ABC transmembrane type-1" evidence="9">
    <location>
        <begin position="128"/>
        <end position="338"/>
    </location>
</feature>
<feature type="transmembrane region" description="Helical" evidence="7">
    <location>
        <begin position="67"/>
        <end position="91"/>
    </location>
</feature>
<dbReference type="Proteomes" id="UP001304769">
    <property type="component" value="Unassembled WGS sequence"/>
</dbReference>
<name>A0ABU5T7K5_9MICC</name>
<dbReference type="InterPro" id="IPR051393">
    <property type="entry name" value="ABC_transporter_permease"/>
</dbReference>
<evidence type="ECO:0000256" key="7">
    <source>
        <dbReference type="RuleBase" id="RU363032"/>
    </source>
</evidence>
<evidence type="ECO:0000256" key="5">
    <source>
        <dbReference type="ARBA" id="ARBA00022989"/>
    </source>
</evidence>
<feature type="transmembrane region" description="Helical" evidence="7">
    <location>
        <begin position="213"/>
        <end position="239"/>
    </location>
</feature>
<dbReference type="InterPro" id="IPR035906">
    <property type="entry name" value="MetI-like_sf"/>
</dbReference>
<evidence type="ECO:0000256" key="3">
    <source>
        <dbReference type="ARBA" id="ARBA00022475"/>
    </source>
</evidence>
<dbReference type="EMBL" id="JAYGGQ010000006">
    <property type="protein sequence ID" value="MEA5455091.1"/>
    <property type="molecule type" value="Genomic_DNA"/>
</dbReference>
<feature type="transmembrane region" description="Helical" evidence="7">
    <location>
        <begin position="260"/>
        <end position="282"/>
    </location>
</feature>
<dbReference type="PANTHER" id="PTHR30193:SF37">
    <property type="entry name" value="INNER MEMBRANE ABC TRANSPORTER PERMEASE PROTEIN YCJO"/>
    <property type="match status" value="1"/>
</dbReference>
<comment type="subcellular location">
    <subcellularLocation>
        <location evidence="1 7">Cell membrane</location>
        <topology evidence="1 7">Multi-pass membrane protein</topology>
    </subcellularLocation>
</comment>
<keyword evidence="11" id="KW-1185">Reference proteome</keyword>
<dbReference type="CDD" id="cd06261">
    <property type="entry name" value="TM_PBP2"/>
    <property type="match status" value="1"/>
</dbReference>
<sequence>MTTASNSASETRRAAQTARRAPGPAYAVGPDTASGSGVADAVPAIAVGVETPGGRRRRGPSERNRPLWMMIPGGLLMIVVIIVPLLLGIYMSLLDLDQYTLRQWVEAPFIAVANYVEAVTQTELFHGVWLSVSYSFIATIIAMPIGIAAAVATQNAFKGRAVVRSVFLIPYVLPSFVVATVWRTMFQPGGIVEHAFHLFGADPGLFLNGPNTYWTLVFVQIWASWPFIYLLALAGLQAVDHEVHEAAALDGALWWTKLRYVVFPYLRGPISLAFIIGMLNHINNFTLPFVLFGIPAPHDVELLPVLTYVTSFQSFRFGLSAAMAVVSLILIAIPLFVYLRAVKLDDAETPGGRK</sequence>
<comment type="similarity">
    <text evidence="7">Belongs to the binding-protein-dependent transport system permease family.</text>
</comment>
<organism evidence="10 11">
    <name type="scientific">Sinomonas terricola</name>
    <dbReference type="NCBI Taxonomy" id="3110330"/>
    <lineage>
        <taxon>Bacteria</taxon>
        <taxon>Bacillati</taxon>
        <taxon>Actinomycetota</taxon>
        <taxon>Actinomycetes</taxon>
        <taxon>Micrococcales</taxon>
        <taxon>Micrococcaceae</taxon>
        <taxon>Sinomonas</taxon>
    </lineage>
</organism>
<keyword evidence="5 7" id="KW-1133">Transmembrane helix</keyword>
<reference evidence="10 11" key="1">
    <citation type="submission" date="2023-12" db="EMBL/GenBank/DDBJ databases">
        <title>Sinomonas terricola sp. nov, isolated from litchi orchard soil in Guangdong, PR China.</title>
        <authorList>
            <person name="Jiaxin W."/>
            <person name="Yang Z."/>
            <person name="Honghui Z."/>
        </authorList>
    </citation>
    <scope>NUCLEOTIDE SEQUENCE [LARGE SCALE GENOMIC DNA]</scope>
    <source>
        <strain evidence="10 11">JGH33</strain>
    </source>
</reference>
<feature type="region of interest" description="Disordered" evidence="8">
    <location>
        <begin position="1"/>
        <end position="34"/>
    </location>
</feature>
<proteinExistence type="inferred from homology"/>
<dbReference type="Pfam" id="PF00528">
    <property type="entry name" value="BPD_transp_1"/>
    <property type="match status" value="1"/>
</dbReference>
<dbReference type="Gene3D" id="1.10.3720.10">
    <property type="entry name" value="MetI-like"/>
    <property type="match status" value="1"/>
</dbReference>
<dbReference type="PANTHER" id="PTHR30193">
    <property type="entry name" value="ABC TRANSPORTER PERMEASE PROTEIN"/>
    <property type="match status" value="1"/>
</dbReference>
<gene>
    <name evidence="10" type="ORF">SPF06_10205</name>
</gene>
<accession>A0ABU5T7K5</accession>
<evidence type="ECO:0000259" key="9">
    <source>
        <dbReference type="PROSITE" id="PS50928"/>
    </source>
</evidence>
<dbReference type="PROSITE" id="PS50928">
    <property type="entry name" value="ABC_TM1"/>
    <property type="match status" value="1"/>
</dbReference>
<keyword evidence="3" id="KW-1003">Cell membrane</keyword>
<evidence type="ECO:0000313" key="11">
    <source>
        <dbReference type="Proteomes" id="UP001304769"/>
    </source>
</evidence>
<evidence type="ECO:0000256" key="4">
    <source>
        <dbReference type="ARBA" id="ARBA00022692"/>
    </source>
</evidence>
<keyword evidence="4 7" id="KW-0812">Transmembrane</keyword>
<feature type="transmembrane region" description="Helical" evidence="7">
    <location>
        <begin position="317"/>
        <end position="339"/>
    </location>
</feature>
<dbReference type="InterPro" id="IPR000515">
    <property type="entry name" value="MetI-like"/>
</dbReference>
<comment type="caution">
    <text evidence="10">The sequence shown here is derived from an EMBL/GenBank/DDBJ whole genome shotgun (WGS) entry which is preliminary data.</text>
</comment>
<dbReference type="SUPFAM" id="SSF161098">
    <property type="entry name" value="MetI-like"/>
    <property type="match status" value="1"/>
</dbReference>
<protein>
    <submittedName>
        <fullName evidence="10">Sugar ABC transporter permease</fullName>
    </submittedName>
</protein>
<evidence type="ECO:0000313" key="10">
    <source>
        <dbReference type="EMBL" id="MEA5455091.1"/>
    </source>
</evidence>
<evidence type="ECO:0000256" key="2">
    <source>
        <dbReference type="ARBA" id="ARBA00022448"/>
    </source>
</evidence>
<keyword evidence="2 7" id="KW-0813">Transport</keyword>
<feature type="transmembrane region" description="Helical" evidence="7">
    <location>
        <begin position="132"/>
        <end position="152"/>
    </location>
</feature>
<evidence type="ECO:0000256" key="1">
    <source>
        <dbReference type="ARBA" id="ARBA00004651"/>
    </source>
</evidence>
<keyword evidence="6 7" id="KW-0472">Membrane</keyword>
<evidence type="ECO:0000256" key="6">
    <source>
        <dbReference type="ARBA" id="ARBA00023136"/>
    </source>
</evidence>